<comment type="similarity">
    <text evidence="2 6">Belongs to the SHMT family.</text>
</comment>
<comment type="caution">
    <text evidence="6">Lacks conserved residue(s) required for the propagation of feature annotation.</text>
</comment>
<evidence type="ECO:0000256" key="6">
    <source>
        <dbReference type="HAMAP-Rule" id="MF_00051"/>
    </source>
</evidence>
<keyword evidence="3 6" id="KW-0554">One-carbon metabolism</keyword>
<evidence type="ECO:0000256" key="5">
    <source>
        <dbReference type="ARBA" id="ARBA00022898"/>
    </source>
</evidence>
<comment type="caution">
    <text evidence="9">The sequence shown here is derived from an EMBL/GenBank/DDBJ whole genome shotgun (WGS) entry which is preliminary data.</text>
</comment>
<dbReference type="PANTHER" id="PTHR11680">
    <property type="entry name" value="SERINE HYDROXYMETHYLTRANSFERASE"/>
    <property type="match status" value="1"/>
</dbReference>
<dbReference type="Pfam" id="PF00464">
    <property type="entry name" value="SHMT"/>
    <property type="match status" value="2"/>
</dbReference>
<dbReference type="InterPro" id="IPR015421">
    <property type="entry name" value="PyrdxlP-dep_Trfase_major"/>
</dbReference>
<dbReference type="InterPro" id="IPR015424">
    <property type="entry name" value="PyrdxlP-dep_Trfase"/>
</dbReference>
<dbReference type="Gene3D" id="3.90.1150.10">
    <property type="entry name" value="Aspartate Aminotransferase, domain 1"/>
    <property type="match status" value="2"/>
</dbReference>
<feature type="binding site" evidence="6">
    <location>
        <position position="329"/>
    </location>
    <ligand>
        <name>(6S)-5,6,7,8-tetrahydrofolate</name>
        <dbReference type="ChEBI" id="CHEBI:57453"/>
    </ligand>
</feature>
<dbReference type="Proteomes" id="UP000746503">
    <property type="component" value="Unassembled WGS sequence"/>
</dbReference>
<gene>
    <name evidence="6" type="primary">glyA</name>
    <name evidence="9" type="ORF">HCJ92_13095</name>
</gene>
<dbReference type="PROSITE" id="PS00096">
    <property type="entry name" value="SHMT"/>
    <property type="match status" value="1"/>
</dbReference>
<evidence type="ECO:0000313" key="10">
    <source>
        <dbReference type="Proteomes" id="UP000746503"/>
    </source>
</evidence>
<dbReference type="InterPro" id="IPR001085">
    <property type="entry name" value="Ser_HO-MeTrfase"/>
</dbReference>
<dbReference type="PIRSF" id="PIRSF000412">
    <property type="entry name" value="SHMT"/>
    <property type="match status" value="1"/>
</dbReference>
<dbReference type="HAMAP" id="MF_00051">
    <property type="entry name" value="SHMT"/>
    <property type="match status" value="1"/>
</dbReference>
<dbReference type="CDD" id="cd00378">
    <property type="entry name" value="SHMT"/>
    <property type="match status" value="1"/>
</dbReference>
<keyword evidence="10" id="KW-1185">Reference proteome</keyword>
<comment type="function">
    <text evidence="6">Catalyzes the reversible interconversion of serine and glycine with tetrahydrofolate (THF) serving as the one-carbon carrier. This reaction serves as the major source of one-carbon groups required for the biosynthesis of purines, thymidylate, methionine, and other important biomolecules. Also exhibits THF-independent aldolase activity toward beta-hydroxyamino acids, producing glycine and aldehydes, via a retro-aldol mechanism.</text>
</comment>
<feature type="binding site" evidence="6">
    <location>
        <position position="203"/>
    </location>
    <ligand>
        <name>(6S)-5,6,7,8-tetrahydrofolate</name>
        <dbReference type="ChEBI" id="CHEBI:57453"/>
    </ligand>
</feature>
<dbReference type="GO" id="GO:0004372">
    <property type="term" value="F:glycine hydroxymethyltransferase activity"/>
    <property type="evidence" value="ECO:0007669"/>
    <property type="project" value="UniProtKB-EC"/>
</dbReference>
<dbReference type="NCBIfam" id="NF010094">
    <property type="entry name" value="PRK13580.1"/>
    <property type="match status" value="1"/>
</dbReference>
<evidence type="ECO:0000256" key="3">
    <source>
        <dbReference type="ARBA" id="ARBA00022563"/>
    </source>
</evidence>
<feature type="domain" description="Serine hydroxymethyltransferase-like" evidence="8">
    <location>
        <begin position="195"/>
        <end position="468"/>
    </location>
</feature>
<dbReference type="PANTHER" id="PTHR11680:SF35">
    <property type="entry name" value="SERINE HYDROXYMETHYLTRANSFERASE 1"/>
    <property type="match status" value="1"/>
</dbReference>
<evidence type="ECO:0000259" key="8">
    <source>
        <dbReference type="Pfam" id="PF00464"/>
    </source>
</evidence>
<keyword evidence="4 6" id="KW-0808">Transferase</keyword>
<dbReference type="NCBIfam" id="NF000586">
    <property type="entry name" value="PRK00011.1"/>
    <property type="match status" value="1"/>
</dbReference>
<dbReference type="InterPro" id="IPR039429">
    <property type="entry name" value="SHMT-like_dom"/>
</dbReference>
<comment type="catalytic activity">
    <reaction evidence="6">
        <text>(6R)-5,10-methylene-5,6,7,8-tetrahydrofolate + glycine + H2O = (6S)-5,6,7,8-tetrahydrofolate + L-serine</text>
        <dbReference type="Rhea" id="RHEA:15481"/>
        <dbReference type="ChEBI" id="CHEBI:15377"/>
        <dbReference type="ChEBI" id="CHEBI:15636"/>
        <dbReference type="ChEBI" id="CHEBI:33384"/>
        <dbReference type="ChEBI" id="CHEBI:57305"/>
        <dbReference type="ChEBI" id="CHEBI:57453"/>
        <dbReference type="EC" id="2.1.2.1"/>
    </reaction>
</comment>
<proteinExistence type="inferred from homology"/>
<comment type="subunit">
    <text evidence="6">Homodimer.</text>
</comment>
<sequence>MGATIGERPAPWSAVRLGRPRAQHGGPVTTSPADASSVPEPLPYAERASTAYRAALDVIRSVEPAVADAVASELADQRDSLKLIASENYASPAVLLTMGNWFSDKYAEGTVGRRFYAGCRHVDTVEELAARHARELFGARHAYVQPHSGIDANLVAFWAVLAQRVESPALERAGARGVNDLTDADWAALRRELGEQRMLGMSLDAGGHLTHGFRPNISGKMFDQRSYGTDQATGLLDYDVVRAAAREFRPLILLAGYSAYPRLVDFARMREIADEVGATLMVDMAHFAGLVAGRVLTGDHDPVAHAQIVTSTTHKSLRGPRGGLVLCDESLAEQVDRGCPMVLGGPLPHVMAAKAVALAEARRPDFPAYAEQVVANARALADGLLRRGARLVTGGTDNHLVLLDVSPHGLTGRQAEAALLAAGIVTNRNAVPRDPNGAWYTSGVRLGTPALTTRGMGPSEMDEIADLITRVLGATTPGATDSGRRSKVRFDLEPRVGEEVAARAADLLDRHPLYPGLVLT</sequence>
<accession>A0ABX1AJA2</accession>
<evidence type="ECO:0000313" key="9">
    <source>
        <dbReference type="EMBL" id="NJP67209.1"/>
    </source>
</evidence>
<keyword evidence="5 6" id="KW-0663">Pyridoxal phosphate</keyword>
<evidence type="ECO:0000256" key="1">
    <source>
        <dbReference type="ARBA" id="ARBA00001933"/>
    </source>
</evidence>
<dbReference type="EMBL" id="JAAVJB010000094">
    <property type="protein sequence ID" value="NJP67209.1"/>
    <property type="molecule type" value="Genomic_DNA"/>
</dbReference>
<name>A0ABX1AJA2_9ACTN</name>
<feature type="region of interest" description="Disordered" evidence="7">
    <location>
        <begin position="1"/>
        <end position="40"/>
    </location>
</feature>
<evidence type="ECO:0000256" key="4">
    <source>
        <dbReference type="ARBA" id="ARBA00022679"/>
    </source>
</evidence>
<comment type="pathway">
    <text evidence="6">One-carbon metabolism; tetrahydrofolate interconversion.</text>
</comment>
<comment type="pathway">
    <text evidence="6">Amino-acid biosynthesis; glycine biosynthesis; glycine from L-serine: step 1/1.</text>
</comment>
<dbReference type="Gene3D" id="3.40.640.10">
    <property type="entry name" value="Type I PLP-dependent aspartate aminotransferase-like (Major domain)"/>
    <property type="match status" value="2"/>
</dbReference>
<feature type="domain" description="Serine hydroxymethyltransferase-like" evidence="8">
    <location>
        <begin position="61"/>
        <end position="163"/>
    </location>
</feature>
<evidence type="ECO:0000256" key="7">
    <source>
        <dbReference type="SAM" id="MobiDB-lite"/>
    </source>
</evidence>
<comment type="cofactor">
    <cofactor evidence="1 6">
        <name>pyridoxal 5'-phosphate</name>
        <dbReference type="ChEBI" id="CHEBI:597326"/>
    </cofactor>
</comment>
<evidence type="ECO:0000256" key="2">
    <source>
        <dbReference type="ARBA" id="ARBA00006376"/>
    </source>
</evidence>
<organism evidence="9 10">
    <name type="scientific">Streptomyces spiramenti</name>
    <dbReference type="NCBI Taxonomy" id="2720606"/>
    <lineage>
        <taxon>Bacteria</taxon>
        <taxon>Bacillati</taxon>
        <taxon>Actinomycetota</taxon>
        <taxon>Actinomycetes</taxon>
        <taxon>Kitasatosporales</taxon>
        <taxon>Streptomycetaceae</taxon>
        <taxon>Streptomyces</taxon>
    </lineage>
</organism>
<feature type="modified residue" description="N6-(pyridoxal phosphate)lysine" evidence="6">
    <location>
        <position position="315"/>
    </location>
</feature>
<protein>
    <recommendedName>
        <fullName evidence="6">Serine hydroxymethyltransferase</fullName>
        <shortName evidence="6">SHMT</shortName>
        <shortName evidence="6">Serine methylase</shortName>
        <ecNumber evidence="6">2.1.2.1</ecNumber>
    </recommendedName>
</protein>
<keyword evidence="6" id="KW-0028">Amino-acid biosynthesis</keyword>
<feature type="binding site" evidence="6">
    <location>
        <begin position="207"/>
        <end position="209"/>
    </location>
    <ligand>
        <name>(6S)-5,6,7,8-tetrahydrofolate</name>
        <dbReference type="ChEBI" id="CHEBI:57453"/>
    </ligand>
</feature>
<dbReference type="SUPFAM" id="SSF53383">
    <property type="entry name" value="PLP-dependent transferases"/>
    <property type="match status" value="1"/>
</dbReference>
<dbReference type="InterPro" id="IPR049943">
    <property type="entry name" value="Ser_HO-MeTrfase-like"/>
</dbReference>
<reference evidence="9 10" key="1">
    <citation type="submission" date="2020-03" db="EMBL/GenBank/DDBJ databases">
        <title>Draft genome of Streptomyces sp. ventii, isolated from the Axial Seamount in the Pacific Ocean, and resequencing of the two type strains Streptomyces lonarensis strain NCL 716 and Streptomyces bohaiensis strain 11A07.</title>
        <authorList>
            <person name="Loughran R.M."/>
            <person name="Pfannmuller K.M."/>
            <person name="Wasson B.J."/>
            <person name="Deadmond M.C."/>
            <person name="Paddock B.E."/>
            <person name="Koyack M.J."/>
            <person name="Gallegos D.A."/>
            <person name="Mitchell E.A."/>
            <person name="Ushijima B."/>
            <person name="Saw J.H."/>
            <person name="Mcphail K.L."/>
            <person name="Videau P."/>
        </authorList>
    </citation>
    <scope>NUCLEOTIDE SEQUENCE [LARGE SCALE GENOMIC DNA]</scope>
    <source>
        <strain evidence="10">5675061</strain>
    </source>
</reference>
<dbReference type="InterPro" id="IPR015422">
    <property type="entry name" value="PyrdxlP-dep_Trfase_small"/>
</dbReference>
<comment type="subcellular location">
    <subcellularLocation>
        <location evidence="6">Cytoplasm</location>
    </subcellularLocation>
</comment>
<dbReference type="InterPro" id="IPR019798">
    <property type="entry name" value="Ser_HO-MeTrfase_PLP_BS"/>
</dbReference>
<dbReference type="EC" id="2.1.2.1" evidence="6"/>
<keyword evidence="6" id="KW-0963">Cytoplasm</keyword>
<feature type="site" description="Plays an important role in substrate specificity" evidence="6">
    <location>
        <position position="314"/>
    </location>
</feature>